<evidence type="ECO:0000313" key="3">
    <source>
        <dbReference type="EMBL" id="QEW03760.1"/>
    </source>
</evidence>
<dbReference type="Pfam" id="PF08751">
    <property type="entry name" value="TrwC"/>
    <property type="match status" value="1"/>
</dbReference>
<dbReference type="CDD" id="cd18809">
    <property type="entry name" value="SF1_C_RecD"/>
    <property type="match status" value="1"/>
</dbReference>
<dbReference type="EMBL" id="CP044232">
    <property type="protein sequence ID" value="QEW03760.1"/>
    <property type="molecule type" value="Genomic_DNA"/>
</dbReference>
<evidence type="ECO:0000259" key="2">
    <source>
        <dbReference type="Pfam" id="PF08751"/>
    </source>
</evidence>
<dbReference type="KEGG" id="mlz:F6J85_12110"/>
<keyword evidence="4" id="KW-1185">Reference proteome</keyword>
<dbReference type="Gene3D" id="2.30.30.940">
    <property type="match status" value="1"/>
</dbReference>
<sequence>MRGGLQRWKRGAGSGGIGRAIDYAVKGSCDAHLHLSTGSDALEVYSNAVDASVTRFVVTDGAITADELSADALRVWLTGHDPVTGEERGTQRLSPDADLLLDATLNHPKSYSIAALLHPELATEFEALQDRLRDRILTTWISELNARRGHGGLIREEITRIEVVELDHRRSRALDPHAHRHLWLNVKVLGADGKWSNVDSRVAMKLHTLINAEGDLAARTDPQWVTALARHGFTLDDVGEIAELVAAVRPFSRRSAQIEANRAKLIAQWSAEHGGASPSIQVLTQIDRRAWAMSRPNKPANLNEQSWETTVRDEIAGLLPRPVFDHSPVPLVSNPIDALDLDLLADAAVVDADERSTRSGGRFSSFDLRAGATRALAGSGVIARRDELTETIDAITDYAHRKCVRLVKDAEIPGHVKALMATETLRLKTRLAGYLDALASPGRSLLPHELRQCAASPEDVERLDTSQFAAAGAIAGTAGLVAITGPAGAGKTTMLRIAYEGLRAQQRRMLVVAPTRKAASVASREVGAEASSLHALLADHGYRCNTDAAGAQVWTRLSIGEADPDTGLVYKGASRFVLRRGDRIVVDEAGMVDLQTAAALVDLALRQQVGVAMVGDPYQALPVGHAGAMASAARFATASVELDTVHRFSDPEYAALTLRLRDPRDRDEALVVAAELFERGHVHRARSAEEARGAMVAAYFEWHARGKRVALVSGTNSEADAINHAIQQRRIDDGELDTTVLALGMGEQRILVGDTVQTRRNDPRTGVENRAQWVVRGIRDDVITLASASDSGDIRGVSRDYALDHLQLAYASTVHGIQGETTDAAVVGPDVDAAGLYVGLTRGRHHNIAITVARTDEEAIAQVGATMMRGTTELTIQDAMRAAHAELRRAARERGRRASAPWTTPSWSPSHSGLSL</sequence>
<dbReference type="PANTHER" id="PTHR43788">
    <property type="entry name" value="DNA2/NAM7 HELICASE FAMILY MEMBER"/>
    <property type="match status" value="1"/>
</dbReference>
<dbReference type="Proteomes" id="UP000325516">
    <property type="component" value="Chromosome"/>
</dbReference>
<dbReference type="SUPFAM" id="SSF52540">
    <property type="entry name" value="P-loop containing nucleoside triphosphate hydrolases"/>
    <property type="match status" value="1"/>
</dbReference>
<dbReference type="Gene3D" id="3.40.50.300">
    <property type="entry name" value="P-loop containing nucleotide triphosphate hydrolases"/>
    <property type="match status" value="2"/>
</dbReference>
<dbReference type="InterPro" id="IPR014862">
    <property type="entry name" value="TrwC"/>
</dbReference>
<feature type="domain" description="TrwC relaxase" evidence="2">
    <location>
        <begin position="64"/>
        <end position="314"/>
    </location>
</feature>
<feature type="region of interest" description="Disordered" evidence="1">
    <location>
        <begin position="888"/>
        <end position="916"/>
    </location>
</feature>
<accession>A0A5J6L5P6</accession>
<feature type="compositionally biased region" description="Low complexity" evidence="1">
    <location>
        <begin position="898"/>
        <end position="910"/>
    </location>
</feature>
<organism evidence="3 4">
    <name type="scientific">Microbacterium lushaniae</name>
    <dbReference type="NCBI Taxonomy" id="2614639"/>
    <lineage>
        <taxon>Bacteria</taxon>
        <taxon>Bacillati</taxon>
        <taxon>Actinomycetota</taxon>
        <taxon>Actinomycetes</taxon>
        <taxon>Micrococcales</taxon>
        <taxon>Microbacteriaceae</taxon>
        <taxon>Microbacterium</taxon>
    </lineage>
</organism>
<dbReference type="AlphaFoldDB" id="A0A5J6L5P6"/>
<dbReference type="Pfam" id="PF13604">
    <property type="entry name" value="AAA_30"/>
    <property type="match status" value="1"/>
</dbReference>
<evidence type="ECO:0000256" key="1">
    <source>
        <dbReference type="SAM" id="MobiDB-lite"/>
    </source>
</evidence>
<dbReference type="RefSeq" id="WP_150925315.1">
    <property type="nucleotide sequence ID" value="NZ_CP044232.1"/>
</dbReference>
<dbReference type="SUPFAM" id="SSF55464">
    <property type="entry name" value="Origin of replication-binding domain, RBD-like"/>
    <property type="match status" value="1"/>
</dbReference>
<protein>
    <submittedName>
        <fullName evidence="3">AAA family ATPase</fullName>
    </submittedName>
</protein>
<dbReference type="InterPro" id="IPR027417">
    <property type="entry name" value="P-loop_NTPase"/>
</dbReference>
<dbReference type="InterPro" id="IPR050534">
    <property type="entry name" value="Coronavir_polyprotein_1ab"/>
</dbReference>
<reference evidence="4" key="1">
    <citation type="submission" date="2019-09" db="EMBL/GenBank/DDBJ databases">
        <title>Mumia zhuanghuii sp. nov. isolated from the intestinal contents of plateau pika (Ochotona curzoniae) in the Qinghai-Tibet plateau of China.</title>
        <authorList>
            <person name="Tian Z."/>
        </authorList>
    </citation>
    <scope>NUCLEOTIDE SEQUENCE [LARGE SCALE GENOMIC DNA]</scope>
    <source>
        <strain evidence="4">L-031</strain>
    </source>
</reference>
<gene>
    <name evidence="3" type="ORF">F6J85_12110</name>
</gene>
<proteinExistence type="predicted"/>
<evidence type="ECO:0000313" key="4">
    <source>
        <dbReference type="Proteomes" id="UP000325516"/>
    </source>
</evidence>
<name>A0A5J6L5P6_9MICO</name>